<protein>
    <submittedName>
        <fullName evidence="2">Glutathione S-transferase domain-containing protein</fullName>
    </submittedName>
</protein>
<dbReference type="PATRIC" id="fig|745411.4.peg.3440"/>
<proteinExistence type="predicted"/>
<dbReference type="GO" id="GO:0006559">
    <property type="term" value="P:L-phenylalanine catabolic process"/>
    <property type="evidence" value="ECO:0007669"/>
    <property type="project" value="TreeGrafter"/>
</dbReference>
<dbReference type="SUPFAM" id="SSF52833">
    <property type="entry name" value="Thioredoxin-like"/>
    <property type="match status" value="1"/>
</dbReference>
<dbReference type="GO" id="GO:0004364">
    <property type="term" value="F:glutathione transferase activity"/>
    <property type="evidence" value="ECO:0007669"/>
    <property type="project" value="TreeGrafter"/>
</dbReference>
<gene>
    <name evidence="2" type="ORF">B3C1_17472</name>
</gene>
<dbReference type="eggNOG" id="COG0625">
    <property type="taxonomic scope" value="Bacteria"/>
</dbReference>
<dbReference type="CDD" id="cd03194">
    <property type="entry name" value="GST_C_3"/>
    <property type="match status" value="1"/>
</dbReference>
<dbReference type="Gene3D" id="3.40.30.10">
    <property type="entry name" value="Glutaredoxin"/>
    <property type="match status" value="1"/>
</dbReference>
<keyword evidence="2" id="KW-0808">Transferase</keyword>
<dbReference type="Proteomes" id="UP000006755">
    <property type="component" value="Unassembled WGS sequence"/>
</dbReference>
<dbReference type="SFLD" id="SFLDG00358">
    <property type="entry name" value="Main_(cytGST)"/>
    <property type="match status" value="1"/>
</dbReference>
<dbReference type="RefSeq" id="WP_008486458.1">
    <property type="nucleotide sequence ID" value="NZ_AMRI01000033.1"/>
</dbReference>
<dbReference type="OrthoDB" id="9799538at2"/>
<dbReference type="AlphaFoldDB" id="K2JBX2"/>
<dbReference type="CDD" id="cd03043">
    <property type="entry name" value="GST_N_1"/>
    <property type="match status" value="1"/>
</dbReference>
<accession>K2JBX2</accession>
<dbReference type="GO" id="GO:0006749">
    <property type="term" value="P:glutathione metabolic process"/>
    <property type="evidence" value="ECO:0007669"/>
    <property type="project" value="TreeGrafter"/>
</dbReference>
<evidence type="ECO:0000313" key="2">
    <source>
        <dbReference type="EMBL" id="EKE68109.1"/>
    </source>
</evidence>
<dbReference type="STRING" id="745411.B3C1_17472"/>
<dbReference type="SUPFAM" id="SSF47616">
    <property type="entry name" value="GST C-terminal domain-like"/>
    <property type="match status" value="1"/>
</dbReference>
<dbReference type="InterPro" id="IPR004045">
    <property type="entry name" value="Glutathione_S-Trfase_N"/>
</dbReference>
<dbReference type="EMBL" id="AMRI01000033">
    <property type="protein sequence ID" value="EKE68109.1"/>
    <property type="molecule type" value="Genomic_DNA"/>
</dbReference>
<name>K2JBX2_9GAMM</name>
<dbReference type="Pfam" id="PF13409">
    <property type="entry name" value="GST_N_2"/>
    <property type="match status" value="1"/>
</dbReference>
<dbReference type="InterPro" id="IPR040079">
    <property type="entry name" value="Glutathione_S-Trfase"/>
</dbReference>
<sequence>MYQLYIANKNYSSWSLRPWLLAKELGIAFEEVLVPFAGADNPDRFGRFAPNGKVPCLVDGDLTVWDSLAIIEYLAEGHPGVWPADAKARAFARSACAEMHSGFGALRTLCTMNCGIRVALKERTAALAADLARIQAIWQQGLDSFGGPFLAGAAFSALDAFFAPVVFRFQSYGIALAPALAQYQARMLALPAMVDWYQAALAEPWRDEAHEQEVRDAGTVLEDRRQSR</sequence>
<dbReference type="Gene3D" id="1.20.1050.10">
    <property type="match status" value="1"/>
</dbReference>
<organism evidence="2 3">
    <name type="scientific">Gallaecimonas xiamenensis 3-C-1</name>
    <dbReference type="NCBI Taxonomy" id="745411"/>
    <lineage>
        <taxon>Bacteria</taxon>
        <taxon>Pseudomonadati</taxon>
        <taxon>Pseudomonadota</taxon>
        <taxon>Gammaproteobacteria</taxon>
        <taxon>Enterobacterales</taxon>
        <taxon>Gallaecimonadaceae</taxon>
        <taxon>Gallaecimonas</taxon>
    </lineage>
</organism>
<reference evidence="2 3" key="1">
    <citation type="journal article" date="2012" name="J. Bacteriol.">
        <title>Genome Sequence of Gallaecimonas xiamenensis Type Strain 3-C-1.</title>
        <authorList>
            <person name="Lai Q."/>
            <person name="Wang L."/>
            <person name="Wang W."/>
            <person name="Shao Z."/>
        </authorList>
    </citation>
    <scope>NUCLEOTIDE SEQUENCE [LARGE SCALE GENOMIC DNA]</scope>
    <source>
        <strain evidence="2 3">3-C-1</strain>
    </source>
</reference>
<dbReference type="SFLD" id="SFLDS00019">
    <property type="entry name" value="Glutathione_Transferase_(cytos"/>
    <property type="match status" value="1"/>
</dbReference>
<evidence type="ECO:0000259" key="1">
    <source>
        <dbReference type="PROSITE" id="PS50404"/>
    </source>
</evidence>
<dbReference type="PANTHER" id="PTHR42673:SF4">
    <property type="entry name" value="MALEYLACETOACETATE ISOMERASE"/>
    <property type="match status" value="1"/>
</dbReference>
<dbReference type="PANTHER" id="PTHR42673">
    <property type="entry name" value="MALEYLACETOACETATE ISOMERASE"/>
    <property type="match status" value="1"/>
</dbReference>
<dbReference type="GO" id="GO:0016034">
    <property type="term" value="F:maleylacetoacetate isomerase activity"/>
    <property type="evidence" value="ECO:0007669"/>
    <property type="project" value="TreeGrafter"/>
</dbReference>
<keyword evidence="3" id="KW-1185">Reference proteome</keyword>
<dbReference type="InterPro" id="IPR036249">
    <property type="entry name" value="Thioredoxin-like_sf"/>
</dbReference>
<evidence type="ECO:0000313" key="3">
    <source>
        <dbReference type="Proteomes" id="UP000006755"/>
    </source>
</evidence>
<feature type="domain" description="GST N-terminal" evidence="1">
    <location>
        <begin position="2"/>
        <end position="82"/>
    </location>
</feature>
<comment type="caution">
    <text evidence="2">The sequence shown here is derived from an EMBL/GenBank/DDBJ whole genome shotgun (WGS) entry which is preliminary data.</text>
</comment>
<dbReference type="InterPro" id="IPR036282">
    <property type="entry name" value="Glutathione-S-Trfase_C_sf"/>
</dbReference>
<dbReference type="PROSITE" id="PS50404">
    <property type="entry name" value="GST_NTER"/>
    <property type="match status" value="1"/>
</dbReference>